<keyword evidence="13" id="KW-0732">Signal</keyword>
<comment type="subcellular location">
    <subcellularLocation>
        <location evidence="1 11">Cell outer membrane</location>
        <topology evidence="1 11">Multi-pass membrane protein</topology>
    </subcellularLocation>
</comment>
<evidence type="ECO:0000313" key="15">
    <source>
        <dbReference type="EMBL" id="MDO7840773.1"/>
    </source>
</evidence>
<keyword evidence="10 11" id="KW-0998">Cell outer membrane</keyword>
<evidence type="ECO:0000256" key="13">
    <source>
        <dbReference type="SAM" id="SignalP"/>
    </source>
</evidence>
<keyword evidence="5 11" id="KW-0812">Transmembrane</keyword>
<evidence type="ECO:0000256" key="2">
    <source>
        <dbReference type="ARBA" id="ARBA00022448"/>
    </source>
</evidence>
<evidence type="ECO:0000256" key="7">
    <source>
        <dbReference type="ARBA" id="ARBA00023065"/>
    </source>
</evidence>
<evidence type="ECO:0000256" key="12">
    <source>
        <dbReference type="SAM" id="MobiDB-lite"/>
    </source>
</evidence>
<dbReference type="Gene3D" id="2.40.170.20">
    <property type="entry name" value="TonB-dependent receptor, beta-barrel domain"/>
    <property type="match status" value="1"/>
</dbReference>
<reference evidence="15" key="1">
    <citation type="submission" date="2023-07" db="EMBL/GenBank/DDBJ databases">
        <authorList>
            <person name="Kim M.K."/>
        </authorList>
    </citation>
    <scope>NUCLEOTIDE SEQUENCE</scope>
    <source>
        <strain evidence="15">CA1-15</strain>
    </source>
</reference>
<comment type="caution">
    <text evidence="15">The sequence shown here is derived from an EMBL/GenBank/DDBJ whole genome shotgun (WGS) entry which is preliminary data.</text>
</comment>
<keyword evidence="9 11" id="KW-0472">Membrane</keyword>
<feature type="signal peptide" evidence="13">
    <location>
        <begin position="1"/>
        <end position="27"/>
    </location>
</feature>
<organism evidence="15 16">
    <name type="scientific">Sphingomonas immobilis</name>
    <dbReference type="NCBI Taxonomy" id="3063997"/>
    <lineage>
        <taxon>Bacteria</taxon>
        <taxon>Pseudomonadati</taxon>
        <taxon>Pseudomonadota</taxon>
        <taxon>Alphaproteobacteria</taxon>
        <taxon>Sphingomonadales</taxon>
        <taxon>Sphingomonadaceae</taxon>
        <taxon>Sphingomonas</taxon>
    </lineage>
</organism>
<evidence type="ECO:0000256" key="8">
    <source>
        <dbReference type="ARBA" id="ARBA00023077"/>
    </source>
</evidence>
<feature type="domain" description="TonB-dependent receptor plug" evidence="14">
    <location>
        <begin position="61"/>
        <end position="170"/>
    </location>
</feature>
<dbReference type="RefSeq" id="WP_304558991.1">
    <property type="nucleotide sequence ID" value="NZ_JAUQSZ010000001.1"/>
</dbReference>
<dbReference type="InterPro" id="IPR036942">
    <property type="entry name" value="Beta-barrel_TonB_sf"/>
</dbReference>
<dbReference type="Pfam" id="PF07715">
    <property type="entry name" value="Plug"/>
    <property type="match status" value="1"/>
</dbReference>
<keyword evidence="4" id="KW-0410">Iron transport</keyword>
<keyword evidence="7" id="KW-0406">Ion transport</keyword>
<evidence type="ECO:0000256" key="5">
    <source>
        <dbReference type="ARBA" id="ARBA00022692"/>
    </source>
</evidence>
<dbReference type="InterPro" id="IPR012910">
    <property type="entry name" value="Plug_dom"/>
</dbReference>
<sequence>MAVQWRAVGVAAPILLAAMMHPAAALAATPPEDPAPEGSTAGDQSPAPDIVVTARRRAESIQTVPLSIQAFDSTTLQERQILRVSDLTQVVPGLTAQASPFGNSALTLAIRGQRQGLANIAYDPAVSVYSDEVVQARSQGLNDAFFDLASVQVLKGPQGTLFGRNTTGGAILITSQAPKDSFGGYADVTLGNYDMFRAEGAINLPITRSLSLRLAGVRTRRSGYLANPPSGRAVDDQRTESWRASLRFAPAGIGFENRLVVSGFNEADSGVAYKLIELNPASLTAPAQPDLDFYKTADFYTTNAIVPAQGTRIRTLSVSNISTIEAGGITIKNIFGFRKVDSSIFFDLDGASPLIAQSEQTTHEHQWSNETQVLGSAFEKQLDYVFGAYFFREDGDEQQSVALLNATSGTNTLTDYSITSETAAAYGQATYKPDFLPHVSFTGGLRYTADHRDFATRSRLFNGTCRLISADVGGVPLNPCFASRSIGFDKLTYTASADWAFAPNNLLYVTRRFGYQAGGFTNSALRPADFAPYRPQTVQDWEVGLKTRWKAGFVSGRANIALFQGDYKDIQRLLRFTTTNPSGLPFPQNSILNAASATTRGIEFDGTLRFGAWVEISAAYTYLSAKYDKYIVANGGTTQDYTNSLFAGSPEHSISGAVRVKLPVPESFARTHIQLDGAYQTKTVSDDTTNFDPVTQTVIPRAILPGFGTINMRLDLDEVGGRPLKLSVFVKNLTKERYYTAGIDSYTSIGDVVRLLGAPRTFGVNARYEF</sequence>
<evidence type="ECO:0000256" key="3">
    <source>
        <dbReference type="ARBA" id="ARBA00022452"/>
    </source>
</evidence>
<gene>
    <name evidence="15" type="ORF">Q5H94_00400</name>
</gene>
<keyword evidence="3 11" id="KW-1134">Transmembrane beta strand</keyword>
<keyword evidence="6" id="KW-0408">Iron</keyword>
<dbReference type="EMBL" id="JAUQSZ010000001">
    <property type="protein sequence ID" value="MDO7840773.1"/>
    <property type="molecule type" value="Genomic_DNA"/>
</dbReference>
<dbReference type="PROSITE" id="PS52016">
    <property type="entry name" value="TONB_DEPENDENT_REC_3"/>
    <property type="match status" value="1"/>
</dbReference>
<feature type="chain" id="PRO_5047492980" evidence="13">
    <location>
        <begin position="28"/>
        <end position="770"/>
    </location>
</feature>
<dbReference type="SUPFAM" id="SSF56935">
    <property type="entry name" value="Porins"/>
    <property type="match status" value="1"/>
</dbReference>
<accession>A0ABT8ZT82</accession>
<keyword evidence="2 11" id="KW-0813">Transport</keyword>
<dbReference type="InterPro" id="IPR039426">
    <property type="entry name" value="TonB-dep_rcpt-like"/>
</dbReference>
<evidence type="ECO:0000313" key="16">
    <source>
        <dbReference type="Proteomes" id="UP001176468"/>
    </source>
</evidence>
<evidence type="ECO:0000256" key="10">
    <source>
        <dbReference type="ARBA" id="ARBA00023237"/>
    </source>
</evidence>
<dbReference type="PANTHER" id="PTHR32552">
    <property type="entry name" value="FERRICHROME IRON RECEPTOR-RELATED"/>
    <property type="match status" value="1"/>
</dbReference>
<dbReference type="Proteomes" id="UP001176468">
    <property type="component" value="Unassembled WGS sequence"/>
</dbReference>
<name>A0ABT8ZT82_9SPHN</name>
<evidence type="ECO:0000256" key="4">
    <source>
        <dbReference type="ARBA" id="ARBA00022496"/>
    </source>
</evidence>
<evidence type="ECO:0000256" key="9">
    <source>
        <dbReference type="ARBA" id="ARBA00023136"/>
    </source>
</evidence>
<keyword evidence="8" id="KW-0798">TonB box</keyword>
<evidence type="ECO:0000259" key="14">
    <source>
        <dbReference type="Pfam" id="PF07715"/>
    </source>
</evidence>
<dbReference type="PANTHER" id="PTHR32552:SF81">
    <property type="entry name" value="TONB-DEPENDENT OUTER MEMBRANE RECEPTOR"/>
    <property type="match status" value="1"/>
</dbReference>
<proteinExistence type="inferred from homology"/>
<feature type="region of interest" description="Disordered" evidence="12">
    <location>
        <begin position="27"/>
        <end position="47"/>
    </location>
</feature>
<evidence type="ECO:0000256" key="11">
    <source>
        <dbReference type="PROSITE-ProRule" id="PRU01360"/>
    </source>
</evidence>
<protein>
    <submittedName>
        <fullName evidence="15">TonB-dependent receptor</fullName>
    </submittedName>
</protein>
<comment type="similarity">
    <text evidence="11">Belongs to the TonB-dependent receptor family.</text>
</comment>
<keyword evidence="16" id="KW-1185">Reference proteome</keyword>
<evidence type="ECO:0000256" key="1">
    <source>
        <dbReference type="ARBA" id="ARBA00004571"/>
    </source>
</evidence>
<keyword evidence="15" id="KW-0675">Receptor</keyword>
<evidence type="ECO:0000256" key="6">
    <source>
        <dbReference type="ARBA" id="ARBA00023004"/>
    </source>
</evidence>